<dbReference type="EMBL" id="JAFKCW010000003">
    <property type="protein sequence ID" value="MBN7802301.1"/>
    <property type="molecule type" value="Genomic_DNA"/>
</dbReference>
<proteinExistence type="predicted"/>
<name>A0ABS3BSU0_9BACT</name>
<protein>
    <submittedName>
        <fullName evidence="2">YceI family protein</fullName>
    </submittedName>
</protein>
<dbReference type="SMART" id="SM00867">
    <property type="entry name" value="YceI"/>
    <property type="match status" value="1"/>
</dbReference>
<evidence type="ECO:0000313" key="3">
    <source>
        <dbReference type="Proteomes" id="UP000664698"/>
    </source>
</evidence>
<comment type="caution">
    <text evidence="2">The sequence shown here is derived from an EMBL/GenBank/DDBJ whole genome shotgun (WGS) entry which is preliminary data.</text>
</comment>
<dbReference type="InterPro" id="IPR007372">
    <property type="entry name" value="Lipid/polyisoprenoid-bd_YceI"/>
</dbReference>
<keyword evidence="3" id="KW-1185">Reference proteome</keyword>
<dbReference type="Proteomes" id="UP000664698">
    <property type="component" value="Unassembled WGS sequence"/>
</dbReference>
<accession>A0ABS3BSU0</accession>
<reference evidence="2 3" key="1">
    <citation type="submission" date="2021-03" db="EMBL/GenBank/DDBJ databases">
        <title>novel species isolated from a fishpond in China.</title>
        <authorList>
            <person name="Lu H."/>
            <person name="Cai Z."/>
        </authorList>
    </citation>
    <scope>NUCLEOTIDE SEQUENCE [LARGE SCALE GENOMIC DNA]</scope>
    <source>
        <strain evidence="2 3">JCM 31546</strain>
    </source>
</reference>
<evidence type="ECO:0000259" key="1">
    <source>
        <dbReference type="SMART" id="SM00867"/>
    </source>
</evidence>
<gene>
    <name evidence="2" type="ORF">J0A67_15610</name>
</gene>
<organism evidence="2 3">
    <name type="scientific">Algoriphagus aestuariicola</name>
    <dbReference type="NCBI Taxonomy" id="1852016"/>
    <lineage>
        <taxon>Bacteria</taxon>
        <taxon>Pseudomonadati</taxon>
        <taxon>Bacteroidota</taxon>
        <taxon>Cytophagia</taxon>
        <taxon>Cytophagales</taxon>
        <taxon>Cyclobacteriaceae</taxon>
        <taxon>Algoriphagus</taxon>
    </lineage>
</organism>
<dbReference type="PANTHER" id="PTHR34406:SF1">
    <property type="entry name" value="PROTEIN YCEI"/>
    <property type="match status" value="1"/>
</dbReference>
<dbReference type="InterPro" id="IPR036761">
    <property type="entry name" value="TTHA0802/YceI-like_sf"/>
</dbReference>
<dbReference type="Pfam" id="PF04264">
    <property type="entry name" value="YceI"/>
    <property type="match status" value="1"/>
</dbReference>
<dbReference type="Gene3D" id="2.40.128.110">
    <property type="entry name" value="Lipid/polyisoprenoid-binding, YceI-like"/>
    <property type="match status" value="1"/>
</dbReference>
<dbReference type="PROSITE" id="PS51257">
    <property type="entry name" value="PROKAR_LIPOPROTEIN"/>
    <property type="match status" value="1"/>
</dbReference>
<sequence length="209" mass="23442">MSKIGLLALLLLGSGCVDKSNSEVQKAMIKEHQSIPEELEADTLKLDLNQSKLYWKGTKMRGNGSHEGEVSISQGYLLRDESGLSGGKFEIDMKSISITDIPETDPNPIKNLTEHLMGSDFFDVDNFPVSAFEITKIKTHSPENVEVSGNLTIRGITKNITFSANQKENSITARFLIDRFDWSIAYEGSWADRTLVDREIEFRVKLELK</sequence>
<dbReference type="SUPFAM" id="SSF101874">
    <property type="entry name" value="YceI-like"/>
    <property type="match status" value="1"/>
</dbReference>
<feature type="domain" description="Lipid/polyisoprenoid-binding YceI-like" evidence="1">
    <location>
        <begin position="43"/>
        <end position="209"/>
    </location>
</feature>
<dbReference type="PANTHER" id="PTHR34406">
    <property type="entry name" value="PROTEIN YCEI"/>
    <property type="match status" value="1"/>
</dbReference>
<dbReference type="RefSeq" id="WP_206570295.1">
    <property type="nucleotide sequence ID" value="NZ_JAFKCW010000003.1"/>
</dbReference>
<evidence type="ECO:0000313" key="2">
    <source>
        <dbReference type="EMBL" id="MBN7802301.1"/>
    </source>
</evidence>